<comment type="caution">
    <text evidence="2">The sequence shown here is derived from an EMBL/GenBank/DDBJ whole genome shotgun (WGS) entry which is preliminary data.</text>
</comment>
<reference evidence="3" key="1">
    <citation type="submission" date="2023-07" db="EMBL/GenBank/DDBJ databases">
        <title>30 novel species of actinomycetes from the DSMZ collection.</title>
        <authorList>
            <person name="Nouioui I."/>
        </authorList>
    </citation>
    <scope>NUCLEOTIDE SEQUENCE [LARGE SCALE GENOMIC DNA]</scope>
    <source>
        <strain evidence="3">DSM 41981</strain>
    </source>
</reference>
<evidence type="ECO:0000256" key="1">
    <source>
        <dbReference type="SAM" id="MobiDB-lite"/>
    </source>
</evidence>
<sequence>MTDPTETARALALPPAADRAAARKGPLTLATPCAAFAVEDRAALRDRIAAAIRGLNEQEGGGVLADLDEDADVLALADETADAETHTCDNCEGVSPDTCFNNSHRPPEQCPRTETARAVLHRHGLPEDVTARALALHAQELAATRTAALEEAADAVEADSWSRRDRWGRYEDEGREAGMRAAAALLRRLAAEAGGPRTVAQPDEAAPTVSCSLAFLRGGHGPHAWEPQPGMRPVHCPGVAAAPEPETSAAPETTSWAGATEVPTEREIAERAASGLVGYRQGRGTLLHCLAHKPVPASRWADFHEVTADELDDGGICVHPRCGRDLLAPWPAAPETEARHCGKTKGVSGIYYRPCDRPAGHPEAYCQSADGKHLFLPAPETEARPWPQTT</sequence>
<evidence type="ECO:0000313" key="3">
    <source>
        <dbReference type="Proteomes" id="UP001183535"/>
    </source>
</evidence>
<protein>
    <submittedName>
        <fullName evidence="2">Uncharacterized protein</fullName>
    </submittedName>
</protein>
<keyword evidence="3" id="KW-1185">Reference proteome</keyword>
<name>A0ABD5EPP3_9ACTN</name>
<dbReference type="AlphaFoldDB" id="A0ABD5EPP3"/>
<dbReference type="RefSeq" id="WP_093824442.1">
    <property type="nucleotide sequence ID" value="NZ_JAVRES010000004.1"/>
</dbReference>
<proteinExistence type="predicted"/>
<evidence type="ECO:0000313" key="2">
    <source>
        <dbReference type="EMBL" id="MDT0435669.1"/>
    </source>
</evidence>
<dbReference type="Proteomes" id="UP001183535">
    <property type="component" value="Unassembled WGS sequence"/>
</dbReference>
<gene>
    <name evidence="2" type="ORF">RM877_13335</name>
</gene>
<accession>A0ABD5EPP3</accession>
<feature type="region of interest" description="Disordered" evidence="1">
    <location>
        <begin position="242"/>
        <end position="264"/>
    </location>
</feature>
<feature type="compositionally biased region" description="Low complexity" evidence="1">
    <location>
        <begin position="242"/>
        <end position="255"/>
    </location>
</feature>
<organism evidence="2 3">
    <name type="scientific">Streptomyces doudnae</name>
    <dbReference type="NCBI Taxonomy" id="3075536"/>
    <lineage>
        <taxon>Bacteria</taxon>
        <taxon>Bacillati</taxon>
        <taxon>Actinomycetota</taxon>
        <taxon>Actinomycetes</taxon>
        <taxon>Kitasatosporales</taxon>
        <taxon>Streptomycetaceae</taxon>
        <taxon>Streptomyces</taxon>
    </lineage>
</organism>
<dbReference type="EMBL" id="JAVRES010000004">
    <property type="protein sequence ID" value="MDT0435669.1"/>
    <property type="molecule type" value="Genomic_DNA"/>
</dbReference>